<dbReference type="Proteomes" id="UP000297322">
    <property type="component" value="Unassembled WGS sequence"/>
</dbReference>
<reference evidence="1 2" key="1">
    <citation type="submission" date="2019-03" db="EMBL/GenBank/DDBJ databases">
        <title>Biocontrol and xenobiotic degradation properties of endophytic Pseudomonas fluorescens strain BRZ63.</title>
        <authorList>
            <person name="Chlebek D.A."/>
            <person name="Pinski A."/>
            <person name="Zur J.P."/>
            <person name="Michalska J."/>
            <person name="Hupert-Kocurek K.T."/>
        </authorList>
    </citation>
    <scope>NUCLEOTIDE SEQUENCE [LARGE SCALE GENOMIC DNA]</scope>
    <source>
        <strain evidence="1 2">BRZ63</strain>
    </source>
</reference>
<comment type="caution">
    <text evidence="1">The sequence shown here is derived from an EMBL/GenBank/DDBJ whole genome shotgun (WGS) entry which is preliminary data.</text>
</comment>
<proteinExistence type="predicted"/>
<sequence length="471" mass="50913">MRLLFLMFLVVATCVGCGGYITKTGDSFEGQGGYVVRSPEKGLDTTANKWEGRFVRGVGTSFVANDTISVTLKSAYIQNFPEGTIKRAANIVAGSIGKPSPIRGQIAILANVVEFKNGVAPSEAESNGRVVYYSNDVYEGQFINRSFIPVYGPEVWSGQPVMIKFQLMELDQEDNAQMKAVLKSVAEIGVSATGIATSKLITGLNKIGDSLISSNADDRFGEYGAVFVPTESRSDEFLPVLRRGDVIFTRNGDRTTPINWELYCFNEREALVQKKNVEGDSDVCNDRLKYPPPFSYLVVSIQKNIGTNSMTPTLTLDQLQAAIQGTTSMAAIRESSNKISAEVIKNTTDNRLRAAIKKLGDVATPAGTRRLEAALLASALQCSNVASYNRALTTPEITVAVNFCGDNYALSALGQTQYEYFVNKLVGMNSCLSAEEVTEQFWVGDLTKAGVASARSTATSKIAQCKSADQG</sequence>
<evidence type="ECO:0000313" key="2">
    <source>
        <dbReference type="Proteomes" id="UP000297322"/>
    </source>
</evidence>
<dbReference type="AlphaFoldDB" id="A0A4Y9TGI7"/>
<gene>
    <name evidence="1" type="ORF">E4T65_12245</name>
</gene>
<name>A0A4Y9TGI7_PSEFL</name>
<dbReference type="RefSeq" id="WP_135196428.1">
    <property type="nucleotide sequence ID" value="NZ_SPVI01000006.1"/>
</dbReference>
<organism evidence="1 2">
    <name type="scientific">Pseudomonas fluorescens</name>
    <dbReference type="NCBI Taxonomy" id="294"/>
    <lineage>
        <taxon>Bacteria</taxon>
        <taxon>Pseudomonadati</taxon>
        <taxon>Pseudomonadota</taxon>
        <taxon>Gammaproteobacteria</taxon>
        <taxon>Pseudomonadales</taxon>
        <taxon>Pseudomonadaceae</taxon>
        <taxon>Pseudomonas</taxon>
    </lineage>
</organism>
<dbReference type="EMBL" id="SPVI01000006">
    <property type="protein sequence ID" value="TFW43128.1"/>
    <property type="molecule type" value="Genomic_DNA"/>
</dbReference>
<evidence type="ECO:0000313" key="1">
    <source>
        <dbReference type="EMBL" id="TFW43128.1"/>
    </source>
</evidence>
<accession>A0A4Y9TGI7</accession>
<protein>
    <submittedName>
        <fullName evidence="1">Uncharacterized protein</fullName>
    </submittedName>
</protein>